<reference evidence="8" key="1">
    <citation type="submission" date="2022-10" db="EMBL/GenBank/DDBJ databases">
        <title>Novel sulphate-reducing endosymbionts in the free-living metamonad Anaeramoeba.</title>
        <authorList>
            <person name="Jerlstrom-Hultqvist J."/>
            <person name="Cepicka I."/>
            <person name="Gallot-Lavallee L."/>
            <person name="Salas-Leiva D."/>
            <person name="Curtis B.A."/>
            <person name="Zahonova K."/>
            <person name="Pipaliya S."/>
            <person name="Dacks J."/>
            <person name="Roger A.J."/>
        </authorList>
    </citation>
    <scope>NUCLEOTIDE SEQUENCE</scope>
    <source>
        <strain evidence="8">BMAN</strain>
    </source>
</reference>
<keyword evidence="9" id="KW-1185">Reference proteome</keyword>
<sequence>MELSEQLSKLLYCSNCKQAFNNDAHWMPTCMHALCSKCLNKALESKPVEEKDEPDEFATILTCPICKNAYKLEDELQEELPTNEILNFVSKLYSQTAKEKESICEECGVNMAKKYCRNCQKSFCPECTEKIHSFKSFQKHEVAELSLTTPTHNDSIFACNEHPTKQKEYYCTECETSVSRVSRKDPICDLALLLKKNSLVIDSLEKKSNEIDALLDIANGVVPTAKLKIQENLEKAAELLEKRKIQLLSDLEIISHSIDSHLRKFMTTFDRRSKELELCEHVSKSILDSQTSSALVYELESALQKLQNTEELVSENISAEDFSVNVDFDGIEKFFDSLGYIDSPSFNLIGGPGVMEITGAKELSGEIKCTKLIIKANAVLTVKPWDGTSGGVLKIFAKSRIIIEKGGKIDLTGKGYRGGEAVPQCYDGKAKQGESFNGKGGDLQEANKGGGGAGLGTSSFGGYGGGGGGYGAKGDDAEPNRYSGQVHPGAKGGETYGDEKITELYMGSGGGSGHPYSNGQTKGKGGNGGGALLLQARLVLNEGEIICDGEKGEDSVPNTYGSGGGGGSGGSILFITKLLINNGSISAKGGEKGIANYSSSPGINSSGGKGGDGRIAIKGLRTKGAPSVPNWFLYKK</sequence>
<protein>
    <submittedName>
        <fullName evidence="8">Bonus isoform c-related</fullName>
    </submittedName>
</protein>
<dbReference type="OrthoDB" id="295536at2759"/>
<dbReference type="GO" id="GO:0008270">
    <property type="term" value="F:zinc ion binding"/>
    <property type="evidence" value="ECO:0007669"/>
    <property type="project" value="UniProtKB-KW"/>
</dbReference>
<dbReference type="CDD" id="cd19757">
    <property type="entry name" value="Bbox1"/>
    <property type="match status" value="1"/>
</dbReference>
<dbReference type="EMBL" id="JAPDFW010000054">
    <property type="protein sequence ID" value="KAJ5078390.1"/>
    <property type="molecule type" value="Genomic_DNA"/>
</dbReference>
<dbReference type="PANTHER" id="PTHR25462">
    <property type="entry name" value="BONUS, ISOFORM C-RELATED"/>
    <property type="match status" value="1"/>
</dbReference>
<proteinExistence type="predicted"/>
<feature type="domain" description="RING-type" evidence="6">
    <location>
        <begin position="13"/>
        <end position="67"/>
    </location>
</feature>
<evidence type="ECO:0000256" key="4">
    <source>
        <dbReference type="PROSITE-ProRule" id="PRU00024"/>
    </source>
</evidence>
<evidence type="ECO:0000313" key="9">
    <source>
        <dbReference type="Proteomes" id="UP001149090"/>
    </source>
</evidence>
<evidence type="ECO:0000256" key="2">
    <source>
        <dbReference type="ARBA" id="ARBA00022771"/>
    </source>
</evidence>
<dbReference type="Gene3D" id="3.30.40.10">
    <property type="entry name" value="Zinc/RING finger domain, C3HC4 (zinc finger)"/>
    <property type="match status" value="1"/>
</dbReference>
<dbReference type="Pfam" id="PF00643">
    <property type="entry name" value="zf-B_box"/>
    <property type="match status" value="1"/>
</dbReference>
<keyword evidence="1" id="KW-0479">Metal-binding</keyword>
<evidence type="ECO:0000256" key="5">
    <source>
        <dbReference type="SAM" id="MobiDB-lite"/>
    </source>
</evidence>
<feature type="domain" description="B box-type" evidence="7">
    <location>
        <begin position="99"/>
        <end position="145"/>
    </location>
</feature>
<dbReference type="SUPFAM" id="SSF57850">
    <property type="entry name" value="RING/U-box"/>
    <property type="match status" value="1"/>
</dbReference>
<keyword evidence="2 4" id="KW-0863">Zinc-finger</keyword>
<accession>A0A9Q0LV06</accession>
<evidence type="ECO:0000256" key="3">
    <source>
        <dbReference type="ARBA" id="ARBA00022833"/>
    </source>
</evidence>
<dbReference type="Gene3D" id="3.30.160.60">
    <property type="entry name" value="Classic Zinc Finger"/>
    <property type="match status" value="1"/>
</dbReference>
<evidence type="ECO:0000259" key="7">
    <source>
        <dbReference type="PROSITE" id="PS50119"/>
    </source>
</evidence>
<dbReference type="PROSITE" id="PS50089">
    <property type="entry name" value="ZF_RING_2"/>
    <property type="match status" value="1"/>
</dbReference>
<dbReference type="Proteomes" id="UP001149090">
    <property type="component" value="Unassembled WGS sequence"/>
</dbReference>
<dbReference type="SMART" id="SM00184">
    <property type="entry name" value="RING"/>
    <property type="match status" value="1"/>
</dbReference>
<dbReference type="PROSITE" id="PS00518">
    <property type="entry name" value="ZF_RING_1"/>
    <property type="match status" value="1"/>
</dbReference>
<organism evidence="8 9">
    <name type="scientific">Anaeramoeba ignava</name>
    <name type="common">Anaerobic marine amoeba</name>
    <dbReference type="NCBI Taxonomy" id="1746090"/>
    <lineage>
        <taxon>Eukaryota</taxon>
        <taxon>Metamonada</taxon>
        <taxon>Anaeramoebidae</taxon>
        <taxon>Anaeramoeba</taxon>
    </lineage>
</organism>
<dbReference type="InterPro" id="IPR047153">
    <property type="entry name" value="TRIM45/56/19-like"/>
</dbReference>
<keyword evidence="3" id="KW-0862">Zinc</keyword>
<gene>
    <name evidence="8" type="ORF">M0811_05178</name>
</gene>
<dbReference type="PROSITE" id="PS50119">
    <property type="entry name" value="ZF_BBOX"/>
    <property type="match status" value="1"/>
</dbReference>
<dbReference type="InterPro" id="IPR017907">
    <property type="entry name" value="Znf_RING_CS"/>
</dbReference>
<feature type="region of interest" description="Disordered" evidence="5">
    <location>
        <begin position="471"/>
        <end position="524"/>
    </location>
</feature>
<comment type="caution">
    <text evidence="8">The sequence shown here is derived from an EMBL/GenBank/DDBJ whole genome shotgun (WGS) entry which is preliminary data.</text>
</comment>
<dbReference type="InterPro" id="IPR001841">
    <property type="entry name" value="Znf_RING"/>
</dbReference>
<evidence type="ECO:0000259" key="6">
    <source>
        <dbReference type="PROSITE" id="PS50089"/>
    </source>
</evidence>
<dbReference type="InterPro" id="IPR013083">
    <property type="entry name" value="Znf_RING/FYVE/PHD"/>
</dbReference>
<name>A0A9Q0LV06_ANAIG</name>
<dbReference type="InterPro" id="IPR000315">
    <property type="entry name" value="Znf_B-box"/>
</dbReference>
<dbReference type="PANTHER" id="PTHR25462:SF296">
    <property type="entry name" value="MEIOTIC P26, ISOFORM F"/>
    <property type="match status" value="1"/>
</dbReference>
<dbReference type="AlphaFoldDB" id="A0A9Q0LV06"/>
<evidence type="ECO:0000313" key="8">
    <source>
        <dbReference type="EMBL" id="KAJ5078390.1"/>
    </source>
</evidence>
<evidence type="ECO:0000256" key="1">
    <source>
        <dbReference type="ARBA" id="ARBA00022723"/>
    </source>
</evidence>
<dbReference type="SMART" id="SM00336">
    <property type="entry name" value="BBOX"/>
    <property type="match status" value="1"/>
</dbReference>